<reference evidence="1 2" key="1">
    <citation type="journal article" date="2013" name="ISME J.">
        <title>By their genes ye shall know them: genomic signatures of predatory bacteria.</title>
        <authorList>
            <person name="Pasternak Z."/>
            <person name="Pietrokovski S."/>
            <person name="Rotem O."/>
            <person name="Gophna U."/>
            <person name="Lurie-Weinberger M.N."/>
            <person name="Jurkevitch E."/>
        </authorList>
    </citation>
    <scope>NUCLEOTIDE SEQUENCE [LARGE SCALE GENOMIC DNA]</scope>
    <source>
        <strain evidence="1">EPB</strain>
    </source>
</reference>
<protein>
    <submittedName>
        <fullName evidence="1">Uncharacterized protein</fullName>
    </submittedName>
</protein>
<name>M4VY82_9BACT</name>
<dbReference type="Proteomes" id="UP000011932">
    <property type="component" value="Chromosome"/>
</dbReference>
<evidence type="ECO:0000313" key="1">
    <source>
        <dbReference type="EMBL" id="AGH98134.1"/>
    </source>
</evidence>
<evidence type="ECO:0000313" key="2">
    <source>
        <dbReference type="Proteomes" id="UP000011932"/>
    </source>
</evidence>
<organism evidence="1 2">
    <name type="scientific">Micavibrio aeruginosavorus EPB</name>
    <dbReference type="NCBI Taxonomy" id="349215"/>
    <lineage>
        <taxon>Bacteria</taxon>
        <taxon>Pseudomonadati</taxon>
        <taxon>Bdellovibrionota</taxon>
        <taxon>Bdellovibrionia</taxon>
        <taxon>Bdellovibrionales</taxon>
        <taxon>Pseudobdellovibrionaceae</taxon>
        <taxon>Micavibrio</taxon>
    </lineage>
</organism>
<dbReference type="RefSeq" id="WP_015467669.1">
    <property type="nucleotide sequence ID" value="NC_020812.1"/>
</dbReference>
<dbReference type="STRING" id="349215.A11S_1325"/>
<accession>M4VY82</accession>
<dbReference type="AlphaFoldDB" id="M4VY82"/>
<proteinExistence type="predicted"/>
<dbReference type="KEGG" id="man:A11S_1325"/>
<dbReference type="EMBL" id="CP003538">
    <property type="protein sequence ID" value="AGH98134.1"/>
    <property type="molecule type" value="Genomic_DNA"/>
</dbReference>
<sequence length="525" mass="55672">MMDKTPIPLILKPMKKTVLSMTALLFIVCAGLAFGGSGVLAKWRVHQALGALGFPHAHGGHAEWAVGGIILRDIKIDKDAFSTIEQMRINGPLAMLMPFLGGMPSISIDRATLTLDAAALLLPFRGDMKFPQQSLPALFKKHNIQNITLNAVQIDMNSPAGAIRVEAKGQATALPDGGVRLQGVVWGSQYQLTTTISANGEVAADGTLSADFEIQDGKANMKTIMASRMGGWAILNAAPNQPVTISAQLAAGQFVYHGIAMNGMTATVNGPATAMKATMQAALAGTKGTNITADWAGSIGKTESTTIRAQVDNAADLFAALGNGVLKQNGHPIPALSDDVREKQSRPGMIVTATARTTAPQKTYDLSVTGLDNAEWMRGEWRHMPSMIELDIHNLDMDEFTSVAGWKNTRLSGTLTGLAGIIFTPNDGLNVQDALFRTASSGTLKFSGDDFPDHITIEDAGAKQTRTLMKNFDYGLIEIYIDGPGAGPMDTDITIGGRTAGNQSKPDIIQLHSKAGLMELVGLKP</sequence>
<gene>
    <name evidence="1" type="ORF">A11S_1325</name>
</gene>
<dbReference type="HOGENOM" id="CLU_530818_0_0_5"/>